<evidence type="ECO:0000256" key="6">
    <source>
        <dbReference type="ARBA" id="ARBA00022617"/>
    </source>
</evidence>
<comment type="cofactor">
    <cofactor evidence="1">
        <name>heme b</name>
        <dbReference type="ChEBI" id="CHEBI:60344"/>
    </cofactor>
</comment>
<sequence length="196" mass="21679">MVTGLVVLYGNAALVYRLPFSWVGQKLPWKLLHAGLTLAAFILSVIGLVAVFAFHNKQQIPNLYSLHSWLGFTAVLLFSLQWIAGLCTFLLPLMPVWFRSAYKPIHICFGSAVFVLSLASAIAGITEKLMFSLKLSNSTAEYSSLPPEALFANSLGLLIGVFGLLVLWMLSRPSWQRPDRRVSEARQPLLEEEDGG</sequence>
<evidence type="ECO:0000256" key="1">
    <source>
        <dbReference type="ARBA" id="ARBA00001970"/>
    </source>
</evidence>
<evidence type="ECO:0000256" key="19">
    <source>
        <dbReference type="ARBA" id="ARBA00040498"/>
    </source>
</evidence>
<feature type="transmembrane region" description="Helical" evidence="25">
    <location>
        <begin position="66"/>
        <end position="93"/>
    </location>
</feature>
<keyword evidence="8" id="KW-0479">Metal-binding</keyword>
<dbReference type="Gene3D" id="1.20.120.1770">
    <property type="match status" value="1"/>
</dbReference>
<reference evidence="27" key="1">
    <citation type="journal article" date="2022" name="bioRxiv">
        <title>Sequencing and chromosome-scale assembly of the giantPleurodeles waltlgenome.</title>
        <authorList>
            <person name="Brown T."/>
            <person name="Elewa A."/>
            <person name="Iarovenko S."/>
            <person name="Subramanian E."/>
            <person name="Araus A.J."/>
            <person name="Petzold A."/>
            <person name="Susuki M."/>
            <person name="Suzuki K.-i.T."/>
            <person name="Hayashi T."/>
            <person name="Toyoda A."/>
            <person name="Oliveira C."/>
            <person name="Osipova E."/>
            <person name="Leigh N.D."/>
            <person name="Simon A."/>
            <person name="Yun M.H."/>
        </authorList>
    </citation>
    <scope>NUCLEOTIDE SEQUENCE</scope>
    <source>
        <strain evidence="27">20211129_DDA</strain>
        <tissue evidence="27">Liver</tissue>
    </source>
</reference>
<evidence type="ECO:0000256" key="18">
    <source>
        <dbReference type="ARBA" id="ARBA00024225"/>
    </source>
</evidence>
<protein>
    <recommendedName>
        <fullName evidence="19">Lysosomal membrane ascorbate-dependent ferrireductase CYB561A3</fullName>
        <ecNumber evidence="18">7.2.1.3</ecNumber>
    </recommendedName>
    <alternativeName>
        <fullName evidence="21">Cytochrome b ascorbate-dependent protein 3</fullName>
    </alternativeName>
    <alternativeName>
        <fullName evidence="20">Lysosomal cytochrome b</fullName>
    </alternativeName>
</protein>
<evidence type="ECO:0000256" key="9">
    <source>
        <dbReference type="ARBA" id="ARBA00022753"/>
    </source>
</evidence>
<evidence type="ECO:0000313" key="28">
    <source>
        <dbReference type="Proteomes" id="UP001066276"/>
    </source>
</evidence>
<evidence type="ECO:0000256" key="7">
    <source>
        <dbReference type="ARBA" id="ARBA00022692"/>
    </source>
</evidence>
<dbReference type="PROSITE" id="PS50939">
    <property type="entry name" value="CYTOCHROME_B561"/>
    <property type="match status" value="1"/>
</dbReference>
<dbReference type="GO" id="GO:0046872">
    <property type="term" value="F:metal ion binding"/>
    <property type="evidence" value="ECO:0007669"/>
    <property type="project" value="UniProtKB-KW"/>
</dbReference>
<comment type="catalytic activity">
    <reaction evidence="24">
        <text>Fe(3+)(out) + L-ascorbate(in) = monodehydro-L-ascorbate radical(in) + Fe(2+)(out) + H(+)</text>
        <dbReference type="Rhea" id="RHEA:30403"/>
        <dbReference type="ChEBI" id="CHEBI:15378"/>
        <dbReference type="ChEBI" id="CHEBI:29033"/>
        <dbReference type="ChEBI" id="CHEBI:29034"/>
        <dbReference type="ChEBI" id="CHEBI:38290"/>
        <dbReference type="ChEBI" id="CHEBI:59513"/>
        <dbReference type="EC" id="7.2.1.3"/>
    </reaction>
    <physiologicalReaction direction="left-to-right" evidence="24">
        <dbReference type="Rhea" id="RHEA:30404"/>
    </physiologicalReaction>
</comment>
<dbReference type="GO" id="GO:0031902">
    <property type="term" value="C:late endosome membrane"/>
    <property type="evidence" value="ECO:0007669"/>
    <property type="project" value="UniProtKB-SubCell"/>
</dbReference>
<evidence type="ECO:0000259" key="26">
    <source>
        <dbReference type="PROSITE" id="PS50939"/>
    </source>
</evidence>
<dbReference type="InterPro" id="IPR006593">
    <property type="entry name" value="Cyt_b561/ferric_Rdtase_TM"/>
</dbReference>
<keyword evidence="14" id="KW-0408">Iron</keyword>
<evidence type="ECO:0000256" key="10">
    <source>
        <dbReference type="ARBA" id="ARBA00022967"/>
    </source>
</evidence>
<feature type="transmembrane region" description="Helical" evidence="25">
    <location>
        <begin position="150"/>
        <end position="171"/>
    </location>
</feature>
<evidence type="ECO:0000256" key="4">
    <source>
        <dbReference type="ARBA" id="ARBA00011738"/>
    </source>
</evidence>
<dbReference type="Proteomes" id="UP001066276">
    <property type="component" value="Chromosome 3_2"/>
</dbReference>
<evidence type="ECO:0000256" key="23">
    <source>
        <dbReference type="ARBA" id="ARBA00047447"/>
    </source>
</evidence>
<evidence type="ECO:0000256" key="20">
    <source>
        <dbReference type="ARBA" id="ARBA00042550"/>
    </source>
</evidence>
<keyword evidence="9" id="KW-0967">Endosome</keyword>
<evidence type="ECO:0000256" key="3">
    <source>
        <dbReference type="ARBA" id="ARBA00004155"/>
    </source>
</evidence>
<feature type="transmembrane region" description="Helical" evidence="25">
    <location>
        <begin position="105"/>
        <end position="125"/>
    </location>
</feature>
<keyword evidence="5" id="KW-0813">Transport</keyword>
<comment type="caution">
    <text evidence="27">The sequence shown here is derived from an EMBL/GenBank/DDBJ whole genome shotgun (WGS) entry which is preliminary data.</text>
</comment>
<evidence type="ECO:0000256" key="17">
    <source>
        <dbReference type="ARBA" id="ARBA00023228"/>
    </source>
</evidence>
<organism evidence="27 28">
    <name type="scientific">Pleurodeles waltl</name>
    <name type="common">Iberian ribbed newt</name>
    <dbReference type="NCBI Taxonomy" id="8319"/>
    <lineage>
        <taxon>Eukaryota</taxon>
        <taxon>Metazoa</taxon>
        <taxon>Chordata</taxon>
        <taxon>Craniata</taxon>
        <taxon>Vertebrata</taxon>
        <taxon>Euteleostomi</taxon>
        <taxon>Amphibia</taxon>
        <taxon>Batrachia</taxon>
        <taxon>Caudata</taxon>
        <taxon>Salamandroidea</taxon>
        <taxon>Salamandridae</taxon>
        <taxon>Pleurodelinae</taxon>
        <taxon>Pleurodeles</taxon>
    </lineage>
</organism>
<evidence type="ECO:0000256" key="5">
    <source>
        <dbReference type="ARBA" id="ARBA00022448"/>
    </source>
</evidence>
<keyword evidence="13" id="KW-0560">Oxidoreductase</keyword>
<keyword evidence="11" id="KW-0249">Electron transport</keyword>
<evidence type="ECO:0000256" key="15">
    <source>
        <dbReference type="ARBA" id="ARBA00023136"/>
    </source>
</evidence>
<evidence type="ECO:0000256" key="13">
    <source>
        <dbReference type="ARBA" id="ARBA00023002"/>
    </source>
</evidence>
<evidence type="ECO:0000256" key="16">
    <source>
        <dbReference type="ARBA" id="ARBA00023180"/>
    </source>
</evidence>
<keyword evidence="16" id="KW-0325">Glycoprotein</keyword>
<dbReference type="Pfam" id="PF03188">
    <property type="entry name" value="Cytochrom_B561"/>
    <property type="match status" value="1"/>
</dbReference>
<keyword evidence="6" id="KW-0349">Heme</keyword>
<feature type="domain" description="Cytochrome b561" evidence="26">
    <location>
        <begin position="1"/>
        <end position="171"/>
    </location>
</feature>
<accession>A0AAV7TPS3</accession>
<comment type="subunit">
    <text evidence="4">Homodimer.</text>
</comment>
<evidence type="ECO:0000256" key="2">
    <source>
        <dbReference type="ARBA" id="ARBA00004107"/>
    </source>
</evidence>
<keyword evidence="28" id="KW-1185">Reference proteome</keyword>
<dbReference type="PANTHER" id="PTHR10106">
    <property type="entry name" value="CYTOCHROME B561-RELATED"/>
    <property type="match status" value="1"/>
</dbReference>
<proteinExistence type="predicted"/>
<dbReference type="SMART" id="SM00665">
    <property type="entry name" value="B561"/>
    <property type="match status" value="1"/>
</dbReference>
<evidence type="ECO:0000256" key="22">
    <source>
        <dbReference type="ARBA" id="ARBA00046132"/>
    </source>
</evidence>
<keyword evidence="15 25" id="KW-0472">Membrane</keyword>
<dbReference type="EMBL" id="JANPWB010000006">
    <property type="protein sequence ID" value="KAJ1178251.1"/>
    <property type="molecule type" value="Genomic_DNA"/>
</dbReference>
<dbReference type="PANTHER" id="PTHR10106:SF38">
    <property type="entry name" value="LYSOSOMAL MEMBRANE ASCORBATE-DEPENDENT FERRIREDUCTASE CYB561A3"/>
    <property type="match status" value="1"/>
</dbReference>
<name>A0AAV7TPS3_PLEWA</name>
<dbReference type="FunFam" id="1.20.120.1770:FF:000001">
    <property type="entry name" value="Cytochrome b reductase 1"/>
    <property type="match status" value="1"/>
</dbReference>
<evidence type="ECO:0000256" key="11">
    <source>
        <dbReference type="ARBA" id="ARBA00022982"/>
    </source>
</evidence>
<evidence type="ECO:0000313" key="27">
    <source>
        <dbReference type="EMBL" id="KAJ1178251.1"/>
    </source>
</evidence>
<evidence type="ECO:0000256" key="12">
    <source>
        <dbReference type="ARBA" id="ARBA00022989"/>
    </source>
</evidence>
<evidence type="ECO:0000256" key="8">
    <source>
        <dbReference type="ARBA" id="ARBA00022723"/>
    </source>
</evidence>
<feature type="transmembrane region" description="Helical" evidence="25">
    <location>
        <begin position="31"/>
        <end position="54"/>
    </location>
</feature>
<dbReference type="GO" id="GO:0005765">
    <property type="term" value="C:lysosomal membrane"/>
    <property type="evidence" value="ECO:0007669"/>
    <property type="project" value="UniProtKB-SubCell"/>
</dbReference>
<evidence type="ECO:0000256" key="14">
    <source>
        <dbReference type="ARBA" id="ARBA00023004"/>
    </source>
</evidence>
<keyword evidence="12 25" id="KW-1133">Transmembrane helix</keyword>
<dbReference type="InterPro" id="IPR043205">
    <property type="entry name" value="CYB561/CYBRD1-like"/>
</dbReference>
<evidence type="ECO:0000256" key="25">
    <source>
        <dbReference type="SAM" id="Phobius"/>
    </source>
</evidence>
<dbReference type="AlphaFoldDB" id="A0AAV7TPS3"/>
<keyword evidence="10" id="KW-1278">Translocase</keyword>
<dbReference type="GO" id="GO:0140571">
    <property type="term" value="F:transmembrane ascorbate ferrireductase activity"/>
    <property type="evidence" value="ECO:0007669"/>
    <property type="project" value="UniProtKB-EC"/>
</dbReference>
<comment type="function">
    <text evidence="22">Transmembrane reductase that uses ascorbate as an electron donor in the cytoplasm and transfers electrons across membranes to reduce iron cations Fe(3+) into Fe(2+) in the lumen of the late endosome and lysosome. Reduced iron can then be extruded from the late endosome and lysosome to the cytoplasm by divalent metal-specific transporters. It is therefore most probably involved in endosomal and lysosomal cellular iron homeostasis.</text>
</comment>
<dbReference type="EC" id="7.2.1.3" evidence="18"/>
<gene>
    <name evidence="27" type="ORF">NDU88_003498</name>
</gene>
<comment type="catalytic activity">
    <reaction evidence="23">
        <text>monodehydro-L-ascorbate radical(out) + L-ascorbate(in) = monodehydro-L-ascorbate radical(in) + L-ascorbate(out)</text>
        <dbReference type="Rhea" id="RHEA:66524"/>
        <dbReference type="ChEBI" id="CHEBI:38290"/>
        <dbReference type="ChEBI" id="CHEBI:59513"/>
    </reaction>
    <physiologicalReaction direction="left-to-right" evidence="23">
        <dbReference type="Rhea" id="RHEA:66525"/>
    </physiologicalReaction>
</comment>
<comment type="subcellular location">
    <subcellularLocation>
        <location evidence="2">Late endosome membrane</location>
        <topology evidence="2">Multi-pass membrane protein</topology>
    </subcellularLocation>
    <subcellularLocation>
        <location evidence="3">Lysosome membrane</location>
        <topology evidence="3">Multi-pass membrane protein</topology>
    </subcellularLocation>
</comment>
<keyword evidence="7 25" id="KW-0812">Transmembrane</keyword>
<evidence type="ECO:0000256" key="21">
    <source>
        <dbReference type="ARBA" id="ARBA00042571"/>
    </source>
</evidence>
<evidence type="ECO:0000256" key="24">
    <source>
        <dbReference type="ARBA" id="ARBA00048457"/>
    </source>
</evidence>
<keyword evidence="17" id="KW-0458">Lysosome</keyword>